<name>A0ACC4DDV7_PURLI</name>
<organism evidence="1 2">
    <name type="scientific">Purpureocillium lilacinum</name>
    <name type="common">Paecilomyces lilacinus</name>
    <dbReference type="NCBI Taxonomy" id="33203"/>
    <lineage>
        <taxon>Eukaryota</taxon>
        <taxon>Fungi</taxon>
        <taxon>Dikarya</taxon>
        <taxon>Ascomycota</taxon>
        <taxon>Pezizomycotina</taxon>
        <taxon>Sordariomycetes</taxon>
        <taxon>Hypocreomycetidae</taxon>
        <taxon>Hypocreales</taxon>
        <taxon>Ophiocordycipitaceae</taxon>
        <taxon>Purpureocillium</taxon>
    </lineage>
</organism>
<evidence type="ECO:0000313" key="1">
    <source>
        <dbReference type="EMBL" id="KAL3954298.1"/>
    </source>
</evidence>
<proteinExistence type="predicted"/>
<keyword evidence="2" id="KW-1185">Reference proteome</keyword>
<protein>
    <submittedName>
        <fullName evidence="1">Uncharacterized protein</fullName>
    </submittedName>
</protein>
<comment type="caution">
    <text evidence="1">The sequence shown here is derived from an EMBL/GenBank/DDBJ whole genome shotgun (WGS) entry which is preliminary data.</text>
</comment>
<sequence>MVLFEADFCQPDEARHDGADGARQKVEAAEGALGAAADPALGVCEADDLGDRRDERGEAQRDAGASQDDLAKGVHGRDAGSSHVEELARRLSVGGLVFGSRLKVRTEQSDSWESPRRRGTGCDPRRRAGEQTSWLGWVIQSTFSLSRLVSPAKDISGVAPAVSGNHLRETEPKTLAANKIELKLTLLENTEPRRARHRRSRRATTHPCWIDIPGAPVGRSPESSLGVELFQKDTWKADMGFWLADRGIGATAQSTFLMPESLTSDWSRVGVGALLVDCTVVGRGAVLLRWASSRAHVMLDGIRMKLTHFPAFKSSRSALVPRENCIGMCLNVRQSVVDSAADVLVNSIRCLCCQRSWLPPHSVPGPAHRLPMSLCQSVCPNSQAPTPPPHPPPRCQRKLPPPSAPFALFFFLSSPY</sequence>
<evidence type="ECO:0000313" key="2">
    <source>
        <dbReference type="Proteomes" id="UP001638806"/>
    </source>
</evidence>
<dbReference type="EMBL" id="JBGNUJ010000011">
    <property type="protein sequence ID" value="KAL3954298.1"/>
    <property type="molecule type" value="Genomic_DNA"/>
</dbReference>
<dbReference type="Proteomes" id="UP001638806">
    <property type="component" value="Unassembled WGS sequence"/>
</dbReference>
<reference evidence="1" key="1">
    <citation type="submission" date="2024-12" db="EMBL/GenBank/DDBJ databases">
        <title>Comparative genomics and development of molecular markers within Purpureocillium lilacinum and among Purpureocillium species.</title>
        <authorList>
            <person name="Yeh Z.-Y."/>
            <person name="Ni N.-T."/>
            <person name="Lo P.-H."/>
            <person name="Mushyakhwo K."/>
            <person name="Lin C.-F."/>
            <person name="Nai Y.-S."/>
        </authorList>
    </citation>
    <scope>NUCLEOTIDE SEQUENCE</scope>
    <source>
        <strain evidence="1">NCHU-NPUST-175</strain>
    </source>
</reference>
<accession>A0ACC4DDV7</accession>
<gene>
    <name evidence="1" type="ORF">ACCO45_012254</name>
</gene>